<name>A0ABT1CLS2_9HYPH</name>
<dbReference type="Gene3D" id="3.30.2020.10">
    <property type="entry name" value="NE0471-like N-terminal domain"/>
    <property type="match status" value="1"/>
</dbReference>
<evidence type="ECO:0000313" key="2">
    <source>
        <dbReference type="Proteomes" id="UP001320715"/>
    </source>
</evidence>
<dbReference type="SUPFAM" id="SSF143880">
    <property type="entry name" value="NE0471 N-terminal domain-like"/>
    <property type="match status" value="1"/>
</dbReference>
<dbReference type="InterPro" id="IPR018841">
    <property type="entry name" value="DUF2442"/>
</dbReference>
<gene>
    <name evidence="1" type="ORF">GTW23_03130</name>
</gene>
<dbReference type="RefSeq" id="WP_252914580.1">
    <property type="nucleotide sequence ID" value="NZ_JAAAML010000001.1"/>
</dbReference>
<sequence>MIEIVKVVEVKLLADHTAFVRFSTGEEGEADFSLLCEATGEMVGPLADEAFFSRVFLSNGVPTWPNGFDVDAINLHREMAEQGRLRRTAA</sequence>
<organism evidence="1 2">
    <name type="scientific">Hoeflea alexandrii</name>
    <dbReference type="NCBI Taxonomy" id="288436"/>
    <lineage>
        <taxon>Bacteria</taxon>
        <taxon>Pseudomonadati</taxon>
        <taxon>Pseudomonadota</taxon>
        <taxon>Alphaproteobacteria</taxon>
        <taxon>Hyphomicrobiales</taxon>
        <taxon>Rhizobiaceae</taxon>
        <taxon>Hoeflea</taxon>
    </lineage>
</organism>
<proteinExistence type="predicted"/>
<dbReference type="InterPro" id="IPR036782">
    <property type="entry name" value="NE0471-like_N"/>
</dbReference>
<dbReference type="Pfam" id="PF10387">
    <property type="entry name" value="DUF2442"/>
    <property type="match status" value="1"/>
</dbReference>
<dbReference type="EMBL" id="JAAAML010000001">
    <property type="protein sequence ID" value="MCO6407157.1"/>
    <property type="molecule type" value="Genomic_DNA"/>
</dbReference>
<protein>
    <submittedName>
        <fullName evidence="1">DUF2442 domain-containing protein</fullName>
    </submittedName>
</protein>
<reference evidence="1 2" key="1">
    <citation type="submission" date="2020-01" db="EMBL/GenBank/DDBJ databases">
        <title>Genomes of bacteria type strains.</title>
        <authorList>
            <person name="Chen J."/>
            <person name="Zhu S."/>
            <person name="Yang J."/>
        </authorList>
    </citation>
    <scope>NUCLEOTIDE SEQUENCE [LARGE SCALE GENOMIC DNA]</scope>
    <source>
        <strain evidence="1 2">DSM 16655</strain>
    </source>
</reference>
<keyword evidence="2" id="KW-1185">Reference proteome</keyword>
<evidence type="ECO:0000313" key="1">
    <source>
        <dbReference type="EMBL" id="MCO6407157.1"/>
    </source>
</evidence>
<comment type="caution">
    <text evidence="1">The sequence shown here is derived from an EMBL/GenBank/DDBJ whole genome shotgun (WGS) entry which is preliminary data.</text>
</comment>
<dbReference type="Proteomes" id="UP001320715">
    <property type="component" value="Unassembled WGS sequence"/>
</dbReference>
<accession>A0ABT1CLS2</accession>